<dbReference type="PROSITE" id="PS51776">
    <property type="entry name" value="RH1"/>
    <property type="match status" value="1"/>
</dbReference>
<evidence type="ECO:0000313" key="3">
    <source>
        <dbReference type="Ensembl" id="ENSSANP00000025359.1"/>
    </source>
</evidence>
<accession>A0A671LXW9</accession>
<dbReference type="PANTHER" id="PTHR13886:SF2">
    <property type="entry name" value="C-JUN-AMINO-TERMINAL KINASE-INTERACTING PROTEIN 4"/>
    <property type="match status" value="1"/>
</dbReference>
<sequence length="306" mass="35305">MELDDGVVYQDDPGTSAIMSERVSGLANSIYREFERLIRKYDEDVVKELMPLVVAVLENLDTVFAENQEHEVELELLKEDNEQLITQYEREKALRKHTEEKFIEFEDSQDQEKKDLQNHLESLESTIMIFVIIVQPYFYIRLEEREAELKREYNSLHLRHTEMIHNYMEHVERIRIQQTGGEASDTATIGRVRKERPLSLGIFPMSGGGTSLTPDIQGRAETPGMEGWRFNNLSHQCSNASLKDELSDLSQGGSKSVTPMSTTASDLALDSHREDGDGFWKNTEVQATLFYSLYLVVYYHSEVWGR</sequence>
<dbReference type="GO" id="GO:0030159">
    <property type="term" value="F:signaling receptor complex adaptor activity"/>
    <property type="evidence" value="ECO:0007669"/>
    <property type="project" value="TreeGrafter"/>
</dbReference>
<dbReference type="GO" id="GO:0019894">
    <property type="term" value="F:kinesin binding"/>
    <property type="evidence" value="ECO:0007669"/>
    <property type="project" value="TreeGrafter"/>
</dbReference>
<dbReference type="FunFam" id="1.20.58.1770:FF:000001">
    <property type="entry name" value="C-Jun-amino-terminal kinase-interacting protein 3 isoform X1"/>
    <property type="match status" value="1"/>
</dbReference>
<protein>
    <submittedName>
        <fullName evidence="3">C-Jun-amino-terminal kinase-interacting protein 4-like</fullName>
    </submittedName>
</protein>
<dbReference type="GO" id="GO:0016192">
    <property type="term" value="P:vesicle-mediated transport"/>
    <property type="evidence" value="ECO:0007669"/>
    <property type="project" value="TreeGrafter"/>
</dbReference>
<gene>
    <name evidence="3" type="primary">spag9a</name>
</gene>
<dbReference type="GO" id="GO:0005737">
    <property type="term" value="C:cytoplasm"/>
    <property type="evidence" value="ECO:0007669"/>
    <property type="project" value="TreeGrafter"/>
</dbReference>
<dbReference type="GO" id="GO:0005078">
    <property type="term" value="F:MAP-kinase scaffold activity"/>
    <property type="evidence" value="ECO:0007669"/>
    <property type="project" value="InterPro"/>
</dbReference>
<dbReference type="Gene3D" id="1.20.58.1770">
    <property type="match status" value="1"/>
</dbReference>
<proteinExistence type="predicted"/>
<evidence type="ECO:0000259" key="2">
    <source>
        <dbReference type="PROSITE" id="PS51776"/>
    </source>
</evidence>
<keyword evidence="1" id="KW-0175">Coiled coil</keyword>
<dbReference type="PANTHER" id="PTHR13886">
    <property type="entry name" value="JNK/SAPK-ASSOCIATED PROTEIN"/>
    <property type="match status" value="1"/>
</dbReference>
<reference evidence="3" key="2">
    <citation type="submission" date="2025-09" db="UniProtKB">
        <authorList>
            <consortium name="Ensembl"/>
        </authorList>
    </citation>
    <scope>IDENTIFICATION</scope>
</reference>
<organism evidence="3 4">
    <name type="scientific">Sinocyclocheilus anshuiensis</name>
    <dbReference type="NCBI Taxonomy" id="1608454"/>
    <lineage>
        <taxon>Eukaryota</taxon>
        <taxon>Metazoa</taxon>
        <taxon>Chordata</taxon>
        <taxon>Craniata</taxon>
        <taxon>Vertebrata</taxon>
        <taxon>Euteleostomi</taxon>
        <taxon>Actinopterygii</taxon>
        <taxon>Neopterygii</taxon>
        <taxon>Teleostei</taxon>
        <taxon>Ostariophysi</taxon>
        <taxon>Cypriniformes</taxon>
        <taxon>Cyprinidae</taxon>
        <taxon>Cyprininae</taxon>
        <taxon>Sinocyclocheilus</taxon>
    </lineage>
</organism>
<feature type="coiled-coil region" evidence="1">
    <location>
        <begin position="60"/>
        <end position="159"/>
    </location>
</feature>
<dbReference type="InterPro" id="IPR034743">
    <property type="entry name" value="RH1"/>
</dbReference>
<dbReference type="InterPro" id="IPR039911">
    <property type="entry name" value="JIP3/JIP4"/>
</dbReference>
<dbReference type="Ensembl" id="ENSSANT00000027020.1">
    <property type="protein sequence ID" value="ENSSANP00000025359.1"/>
    <property type="gene ID" value="ENSSANG00000013122.1"/>
</dbReference>
<keyword evidence="4" id="KW-1185">Reference proteome</keyword>
<reference evidence="3" key="1">
    <citation type="submission" date="2025-08" db="UniProtKB">
        <authorList>
            <consortium name="Ensembl"/>
        </authorList>
    </citation>
    <scope>IDENTIFICATION</scope>
</reference>
<dbReference type="GO" id="GO:0008432">
    <property type="term" value="F:JUN kinase binding"/>
    <property type="evidence" value="ECO:0007669"/>
    <property type="project" value="TreeGrafter"/>
</dbReference>
<dbReference type="Pfam" id="PF09744">
    <property type="entry name" value="RH1"/>
    <property type="match status" value="1"/>
</dbReference>
<dbReference type="Proteomes" id="UP000472260">
    <property type="component" value="Unassembled WGS sequence"/>
</dbReference>
<feature type="domain" description="RH1" evidence="2">
    <location>
        <begin position="6"/>
        <end position="94"/>
    </location>
</feature>
<evidence type="ECO:0000313" key="4">
    <source>
        <dbReference type="Proteomes" id="UP000472260"/>
    </source>
</evidence>
<dbReference type="AlphaFoldDB" id="A0A671LXW9"/>
<evidence type="ECO:0000256" key="1">
    <source>
        <dbReference type="SAM" id="Coils"/>
    </source>
</evidence>
<name>A0A671LXW9_9TELE</name>